<dbReference type="Pfam" id="PF15579">
    <property type="entry name" value="Imm52"/>
    <property type="match status" value="1"/>
</dbReference>
<protein>
    <submittedName>
        <fullName evidence="3">Immunity protein 52</fullName>
    </submittedName>
</protein>
<organism evidence="2 5">
    <name type="scientific">Myxococcus fulvus</name>
    <dbReference type="NCBI Taxonomy" id="33"/>
    <lineage>
        <taxon>Bacteria</taxon>
        <taxon>Pseudomonadati</taxon>
        <taxon>Myxococcota</taxon>
        <taxon>Myxococcia</taxon>
        <taxon>Myxococcales</taxon>
        <taxon>Cystobacterineae</taxon>
        <taxon>Myxococcaceae</taxon>
        <taxon>Myxococcus</taxon>
    </lineage>
</organism>
<feature type="domain" description="Immunity protein 52" evidence="1">
    <location>
        <begin position="10"/>
        <end position="243"/>
    </location>
</feature>
<evidence type="ECO:0000313" key="2">
    <source>
        <dbReference type="EMBL" id="GEN10255.1"/>
    </source>
</evidence>
<dbReference type="OrthoDB" id="5521128at2"/>
<evidence type="ECO:0000259" key="1">
    <source>
        <dbReference type="Pfam" id="PF15579"/>
    </source>
</evidence>
<dbReference type="InterPro" id="IPR028969">
    <property type="entry name" value="Imm52"/>
</dbReference>
<dbReference type="Proteomes" id="UP000321514">
    <property type="component" value="Unassembled WGS sequence"/>
</dbReference>
<proteinExistence type="predicted"/>
<reference evidence="2 5" key="2">
    <citation type="submission" date="2019-07" db="EMBL/GenBank/DDBJ databases">
        <title>Whole genome shotgun sequence of Myxococcus fulvus NBRC 100333.</title>
        <authorList>
            <person name="Hosoyama A."/>
            <person name="Uohara A."/>
            <person name="Ohji S."/>
            <person name="Ichikawa N."/>
        </authorList>
    </citation>
    <scope>NUCLEOTIDE SEQUENCE [LARGE SCALE GENOMIC DNA]</scope>
    <source>
        <strain evidence="2 5">NBRC 100333</strain>
    </source>
</reference>
<accession>A0A511T7W6</accession>
<dbReference type="AlphaFoldDB" id="A0A511T7W6"/>
<dbReference type="RefSeq" id="WP_074957766.1">
    <property type="nucleotide sequence ID" value="NZ_BJXR01000037.1"/>
</dbReference>
<gene>
    <name evidence="2" type="ORF">MFU01_52920</name>
    <name evidence="3" type="ORF">SAMN05443572_110143</name>
</gene>
<evidence type="ECO:0000313" key="4">
    <source>
        <dbReference type="Proteomes" id="UP000183760"/>
    </source>
</evidence>
<dbReference type="EMBL" id="FOIB01000010">
    <property type="protein sequence ID" value="SEU34877.1"/>
    <property type="molecule type" value="Genomic_DNA"/>
</dbReference>
<evidence type="ECO:0000313" key="5">
    <source>
        <dbReference type="Proteomes" id="UP000321514"/>
    </source>
</evidence>
<evidence type="ECO:0000313" key="3">
    <source>
        <dbReference type="EMBL" id="SEU34877.1"/>
    </source>
</evidence>
<keyword evidence="4" id="KW-1185">Reference proteome</keyword>
<dbReference type="Proteomes" id="UP000183760">
    <property type="component" value="Unassembled WGS sequence"/>
</dbReference>
<reference evidence="3 4" key="1">
    <citation type="submission" date="2016-10" db="EMBL/GenBank/DDBJ databases">
        <authorList>
            <person name="Varghese N."/>
            <person name="Submissions S."/>
        </authorList>
    </citation>
    <scope>NUCLEOTIDE SEQUENCE [LARGE SCALE GENOMIC DNA]</scope>
    <source>
        <strain evidence="3 4">DSM 16525</strain>
    </source>
</reference>
<dbReference type="EMBL" id="BJXR01000037">
    <property type="protein sequence ID" value="GEN10255.1"/>
    <property type="molecule type" value="Genomic_DNA"/>
</dbReference>
<sequence length="243" mass="26635">MTDRIEGEEEAFFCGAYWGARQETAEACATRLEAFFRLLAGVDLSFAQWFRQGKSRAEALKHPIDSTGAELAKLLRKGRDRVVEELGFRFSAWNGASDDNDGSALKLTCGGSSPRVINVCLLDLPVRGPNSERVLAASTLRGLVKSMAVAWEPDFVVVMSSAHLQMLRDNDPSEIWPGWVLYLSRQRGTVPPLPAPVHVEPVADKGTLIVLTPERFTASNPEHVALAEQVRALLDQAGLLKPL</sequence>
<name>A0A511T7W6_MYXFU</name>
<comment type="caution">
    <text evidence="2">The sequence shown here is derived from an EMBL/GenBank/DDBJ whole genome shotgun (WGS) entry which is preliminary data.</text>
</comment>